<evidence type="ECO:0000313" key="7">
    <source>
        <dbReference type="Proteomes" id="UP000278036"/>
    </source>
</evidence>
<keyword evidence="6" id="KW-1185">Reference proteome</keyword>
<dbReference type="Proteomes" id="UP000278036">
    <property type="component" value="Unassembled WGS sequence"/>
</dbReference>
<dbReference type="InterPro" id="IPR055570">
    <property type="entry name" value="DUF7146"/>
</dbReference>
<dbReference type="Pfam" id="PF23639">
    <property type="entry name" value="DUF7146"/>
    <property type="match status" value="1"/>
</dbReference>
<proteinExistence type="predicted"/>
<reference evidence="4 7" key="1">
    <citation type="submission" date="2018-09" db="EMBL/GenBank/DDBJ databases">
        <title>Roseomonas sp. nov., isolated from feces of Tibetan antelopes in the Qinghai-Tibet plateau, China.</title>
        <authorList>
            <person name="Tian Z."/>
        </authorList>
    </citation>
    <scope>NUCLEOTIDE SEQUENCE [LARGE SCALE GENOMIC DNA]</scope>
    <source>
        <strain evidence="5 6">Z23</strain>
        <strain evidence="4 7">Z24</strain>
    </source>
</reference>
<dbReference type="Pfam" id="PF13362">
    <property type="entry name" value="Toprim_3"/>
    <property type="match status" value="1"/>
</dbReference>
<dbReference type="AlphaFoldDB" id="A0A3A9JD86"/>
<dbReference type="OrthoDB" id="9811157at2"/>
<accession>A0A3A9JD86</accession>
<protein>
    <submittedName>
        <fullName evidence="4">Uncharacterized protein</fullName>
    </submittedName>
</protein>
<dbReference type="CDD" id="cd01029">
    <property type="entry name" value="TOPRIM_primases"/>
    <property type="match status" value="1"/>
</dbReference>
<name>A0A3A9JD86_9PROT</name>
<evidence type="ECO:0000259" key="2">
    <source>
        <dbReference type="Pfam" id="PF13362"/>
    </source>
</evidence>
<evidence type="ECO:0000313" key="5">
    <source>
        <dbReference type="EMBL" id="RMI26094.1"/>
    </source>
</evidence>
<dbReference type="EMBL" id="RAQU01000019">
    <property type="protein sequence ID" value="RKK05297.1"/>
    <property type="molecule type" value="Genomic_DNA"/>
</dbReference>
<dbReference type="EMBL" id="RFLX01000003">
    <property type="protein sequence ID" value="RMI26094.1"/>
    <property type="molecule type" value="Genomic_DNA"/>
</dbReference>
<gene>
    <name evidence="4" type="ORF">D6Z83_05065</name>
    <name evidence="5" type="ORF">EBE87_06865</name>
</gene>
<comment type="caution">
    <text evidence="4">The sequence shown here is derived from an EMBL/GenBank/DDBJ whole genome shotgun (WGS) entry which is preliminary data.</text>
</comment>
<sequence length="308" mass="32495">MTAASARELAERLNLRRATGGVWRGACPACGYPTTFTVRERDGRALWWCASCQDKAGLAAAVRAAMGEDWTPPPPAERRPPDRGSSPARRSAFARKLWEETVPITGTLAERYLAARGVLGAWQAQPMPQHGDQLRFHPSAPHPAAEGRFPALVALVRRAEDGEPVAVHRTYLAADGRAKAAVEPQKATLGPVAGGVVMLHRPAPAAPLLLAEGIETALAASVLMDAPAWAAVAAGNLAALPLPALPSAPDLLIAADADPPGQEAAWTASRRWRAEGRRVRVATPDAAGRDFADVLAARLRAAGETSRE</sequence>
<dbReference type="InterPro" id="IPR006171">
    <property type="entry name" value="TOPRIM_dom"/>
</dbReference>
<feature type="domain" description="Toprim" evidence="2">
    <location>
        <begin position="208"/>
        <end position="299"/>
    </location>
</feature>
<evidence type="ECO:0000256" key="1">
    <source>
        <dbReference type="SAM" id="MobiDB-lite"/>
    </source>
</evidence>
<dbReference type="Proteomes" id="UP000274097">
    <property type="component" value="Unassembled WGS sequence"/>
</dbReference>
<feature type="domain" description="DUF7146" evidence="3">
    <location>
        <begin position="89"/>
        <end position="198"/>
    </location>
</feature>
<organism evidence="4 7">
    <name type="scientific">Teichococcus wenyumeiae</name>
    <dbReference type="NCBI Taxonomy" id="2478470"/>
    <lineage>
        <taxon>Bacteria</taxon>
        <taxon>Pseudomonadati</taxon>
        <taxon>Pseudomonadota</taxon>
        <taxon>Alphaproteobacteria</taxon>
        <taxon>Acetobacterales</taxon>
        <taxon>Roseomonadaceae</taxon>
        <taxon>Roseomonas</taxon>
    </lineage>
</organism>
<feature type="region of interest" description="Disordered" evidence="1">
    <location>
        <begin position="67"/>
        <end position="90"/>
    </location>
</feature>
<evidence type="ECO:0000313" key="4">
    <source>
        <dbReference type="EMBL" id="RKK05297.1"/>
    </source>
</evidence>
<evidence type="ECO:0000259" key="3">
    <source>
        <dbReference type="Pfam" id="PF23639"/>
    </source>
</evidence>
<evidence type="ECO:0000313" key="6">
    <source>
        <dbReference type="Proteomes" id="UP000274097"/>
    </source>
</evidence>
<dbReference type="InParanoid" id="A0A3A9JD86"/>
<dbReference type="InterPro" id="IPR034154">
    <property type="entry name" value="TOPRIM_DnaG/twinkle"/>
</dbReference>
<dbReference type="RefSeq" id="WP_120637247.1">
    <property type="nucleotide sequence ID" value="NZ_RAQU01000019.1"/>
</dbReference>